<dbReference type="Gene3D" id="3.90.79.10">
    <property type="entry name" value="Nucleoside Triphosphate Pyrophosphohydrolase"/>
    <property type="match status" value="1"/>
</dbReference>
<gene>
    <name evidence="3" type="ORF">BC938DRAFT_483933</name>
</gene>
<evidence type="ECO:0000259" key="2">
    <source>
        <dbReference type="PROSITE" id="PS51462"/>
    </source>
</evidence>
<protein>
    <submittedName>
        <fullName evidence="3">NUDIX hydrolase domain-like protein</fullName>
    </submittedName>
</protein>
<dbReference type="Pfam" id="PF00293">
    <property type="entry name" value="NUDIX"/>
    <property type="match status" value="1"/>
</dbReference>
<dbReference type="PROSITE" id="PS00893">
    <property type="entry name" value="NUDIX_BOX"/>
    <property type="match status" value="1"/>
</dbReference>
<evidence type="ECO:0000313" key="3">
    <source>
        <dbReference type="EMBL" id="RUS26921.1"/>
    </source>
</evidence>
<dbReference type="AlphaFoldDB" id="A0A433QAY2"/>
<dbReference type="PANTHER" id="PTHR11839:SF1">
    <property type="entry name" value="ADP-SUGAR PYROPHOSPHATASE"/>
    <property type="match status" value="1"/>
</dbReference>
<dbReference type="CDD" id="cd18888">
    <property type="entry name" value="NUDIX_ADPRase_Nudt5"/>
    <property type="match status" value="1"/>
</dbReference>
<dbReference type="GO" id="GO:0047631">
    <property type="term" value="F:ADP-ribose diphosphatase activity"/>
    <property type="evidence" value="ECO:0007669"/>
    <property type="project" value="TreeGrafter"/>
</dbReference>
<evidence type="ECO:0000256" key="1">
    <source>
        <dbReference type="ARBA" id="ARBA00022801"/>
    </source>
</evidence>
<dbReference type="EMBL" id="RBNJ01009391">
    <property type="protein sequence ID" value="RUS26921.1"/>
    <property type="molecule type" value="Genomic_DNA"/>
</dbReference>
<dbReference type="InterPro" id="IPR020084">
    <property type="entry name" value="NUDIX_hydrolase_CS"/>
</dbReference>
<dbReference type="GO" id="GO:0006753">
    <property type="term" value="P:nucleoside phosphate metabolic process"/>
    <property type="evidence" value="ECO:0007669"/>
    <property type="project" value="TreeGrafter"/>
</dbReference>
<dbReference type="GO" id="GO:0019693">
    <property type="term" value="P:ribose phosphate metabolic process"/>
    <property type="evidence" value="ECO:0007669"/>
    <property type="project" value="TreeGrafter"/>
</dbReference>
<reference evidence="3 4" key="1">
    <citation type="journal article" date="2018" name="New Phytol.">
        <title>Phylogenomics of Endogonaceae and evolution of mycorrhizas within Mucoromycota.</title>
        <authorList>
            <person name="Chang Y."/>
            <person name="Desiro A."/>
            <person name="Na H."/>
            <person name="Sandor L."/>
            <person name="Lipzen A."/>
            <person name="Clum A."/>
            <person name="Barry K."/>
            <person name="Grigoriev I.V."/>
            <person name="Martin F.M."/>
            <person name="Stajich J.E."/>
            <person name="Smith M.E."/>
            <person name="Bonito G."/>
            <person name="Spatafora J.W."/>
        </authorList>
    </citation>
    <scope>NUCLEOTIDE SEQUENCE [LARGE SCALE GENOMIC DNA]</scope>
    <source>
        <strain evidence="3 4">AD002</strain>
    </source>
</reference>
<comment type="caution">
    <text evidence="3">The sequence shown here is derived from an EMBL/GenBank/DDBJ whole genome shotgun (WGS) entry which is preliminary data.</text>
</comment>
<dbReference type="PANTHER" id="PTHR11839">
    <property type="entry name" value="UDP/ADP-SUGAR PYROPHOSPHATASE"/>
    <property type="match status" value="1"/>
</dbReference>
<proteinExistence type="predicted"/>
<evidence type="ECO:0000313" key="4">
    <source>
        <dbReference type="Proteomes" id="UP000274822"/>
    </source>
</evidence>
<dbReference type="SUPFAM" id="SSF55811">
    <property type="entry name" value="Nudix"/>
    <property type="match status" value="1"/>
</dbReference>
<keyword evidence="4" id="KW-1185">Reference proteome</keyword>
<dbReference type="PROSITE" id="PS51462">
    <property type="entry name" value="NUDIX"/>
    <property type="match status" value="1"/>
</dbReference>
<organism evidence="3 4">
    <name type="scientific">Jimgerdemannia flammicorona</name>
    <dbReference type="NCBI Taxonomy" id="994334"/>
    <lineage>
        <taxon>Eukaryota</taxon>
        <taxon>Fungi</taxon>
        <taxon>Fungi incertae sedis</taxon>
        <taxon>Mucoromycota</taxon>
        <taxon>Mucoromycotina</taxon>
        <taxon>Endogonomycetes</taxon>
        <taxon>Endogonales</taxon>
        <taxon>Endogonaceae</taxon>
        <taxon>Jimgerdemannia</taxon>
    </lineage>
</organism>
<dbReference type="InterPro" id="IPR000086">
    <property type="entry name" value="NUDIX_hydrolase_dom"/>
</dbReference>
<dbReference type="InterPro" id="IPR015797">
    <property type="entry name" value="NUDIX_hydrolase-like_dom_sf"/>
</dbReference>
<dbReference type="GO" id="GO:0005634">
    <property type="term" value="C:nucleus"/>
    <property type="evidence" value="ECO:0007669"/>
    <property type="project" value="TreeGrafter"/>
</dbReference>
<name>A0A433QAY2_9FUNG</name>
<feature type="domain" description="Nudix hydrolase" evidence="2">
    <location>
        <begin position="132"/>
        <end position="271"/>
    </location>
</feature>
<dbReference type="FunFam" id="3.90.79.10:FF:000016">
    <property type="entry name" value="ADP-sugar pyrophosphatase isoform X1"/>
    <property type="match status" value="1"/>
</dbReference>
<keyword evidence="1 3" id="KW-0378">Hydrolase</keyword>
<dbReference type="Proteomes" id="UP000274822">
    <property type="component" value="Unassembled WGS sequence"/>
</dbReference>
<sequence length="286" mass="31939">MTYLMRHRRIGQPGLDGVNDRAWHNRMITGHVGDTFCDKAIATSSSMPAPLTRLFIQTLNRHSPLKPAARTFMSTSTTTFPKNAVVEPHVLAKEPLEGADAHWIGLHRITYVDPQNRQRLWESAERKTRKAVGVDGVGIFPILRSATKPTRTLLVIQFRPAVGKKCVEFPAGLIDDNETPEQTAVRELEEETGYHGTVSYASTVMYSDPGLTNANMKLVIVEVDMDDDRNHKPEIKLEDGEFIETQIVPLEGLAERFEEMDKLGFAVDARLFHLAKGLALGRLLGL</sequence>
<accession>A0A433QAY2</accession>